<proteinExistence type="predicted"/>
<accession>A0A0G0RFX2</accession>
<organism evidence="3 4">
    <name type="scientific">Candidatus Curtissbacteria bacterium GW2011_GWA1_40_16</name>
    <dbReference type="NCBI Taxonomy" id="1618405"/>
    <lineage>
        <taxon>Bacteria</taxon>
        <taxon>Candidatus Curtissiibacteriota</taxon>
    </lineage>
</organism>
<dbReference type="GO" id="GO:0046872">
    <property type="term" value="F:metal ion binding"/>
    <property type="evidence" value="ECO:0007669"/>
    <property type="project" value="UniProtKB-KW"/>
</dbReference>
<evidence type="ECO:0000256" key="2">
    <source>
        <dbReference type="ARBA" id="ARBA00022801"/>
    </source>
</evidence>
<dbReference type="EMBL" id="LBYI01000001">
    <property type="protein sequence ID" value="KKR51363.1"/>
    <property type="molecule type" value="Genomic_DNA"/>
</dbReference>
<evidence type="ECO:0000313" key="3">
    <source>
        <dbReference type="EMBL" id="KKR51363.1"/>
    </source>
</evidence>
<sequence>MTPTKIPIVKFPSKGIKLSTSEKKVVRKLVKAAESIAPIYLKQENNRNNGANFYPRDATRIQILEAAKKDPEILSPFTIVERDKKGKLIAIPYHVKFKSQLKKTAGFIREAAKLTDNKDFAKRLEVQANALLDGNYEASDIYWLSMKPYKISFVIGPVERYLDKLFFTKCACQAWVGVMDEKLTEDAIRFKDFIIGSRRRVLAPSEKVDFLDKIQIRVDNTLIFSGLISRFMFTSTNLPNDVNIMERYGSRVSIFKPSFERKFETEHHPIFHAVFEEKFQENYPVDVLRLGSLRNSYLNEIGHSVLRYRDAETRLKEYFPIFDEISSSVFGVKSCGALLLKDAISQKELEAIMVMFIARAFSWWLTYLREPGVVHYAQGFAVALNFFVESGAIRESGGFSWPNFTKLFVSINELSDALERILAVGSYEDAEQFIEKHASLDIFERFLPNLKELL</sequence>
<dbReference type="PANTHER" id="PTHR23422">
    <property type="entry name" value="DIPEPTIDYL PEPTIDASE III-RELATED"/>
    <property type="match status" value="1"/>
</dbReference>
<keyword evidence="1" id="KW-0479">Metal-binding</keyword>
<dbReference type="Gene3D" id="3.30.540.30">
    <property type="match status" value="1"/>
</dbReference>
<evidence type="ECO:0000313" key="4">
    <source>
        <dbReference type="Proteomes" id="UP000034531"/>
    </source>
</evidence>
<evidence type="ECO:0000256" key="1">
    <source>
        <dbReference type="ARBA" id="ARBA00022723"/>
    </source>
</evidence>
<dbReference type="Proteomes" id="UP000034531">
    <property type="component" value="Unassembled WGS sequence"/>
</dbReference>
<dbReference type="InterPro" id="IPR039461">
    <property type="entry name" value="Peptidase_M49"/>
</dbReference>
<reference evidence="3 4" key="1">
    <citation type="journal article" date="2015" name="Nature">
        <title>rRNA introns, odd ribosomes, and small enigmatic genomes across a large radiation of phyla.</title>
        <authorList>
            <person name="Brown C.T."/>
            <person name="Hug L.A."/>
            <person name="Thomas B.C."/>
            <person name="Sharon I."/>
            <person name="Castelle C.J."/>
            <person name="Singh A."/>
            <person name="Wilkins M.J."/>
            <person name="Williams K.H."/>
            <person name="Banfield J.F."/>
        </authorList>
    </citation>
    <scope>NUCLEOTIDE SEQUENCE [LARGE SCALE GENOMIC DNA]</scope>
</reference>
<name>A0A0G0RFX2_9BACT</name>
<dbReference type="PANTHER" id="PTHR23422:SF9">
    <property type="entry name" value="ZN-DEPENDENT HYDROLASE"/>
    <property type="match status" value="1"/>
</dbReference>
<comment type="caution">
    <text evidence="3">The sequence shown here is derived from an EMBL/GenBank/DDBJ whole genome shotgun (WGS) entry which is preliminary data.</text>
</comment>
<gene>
    <name evidence="3" type="ORF">UT84_C0001G0048</name>
</gene>
<dbReference type="GO" id="GO:0005737">
    <property type="term" value="C:cytoplasm"/>
    <property type="evidence" value="ECO:0007669"/>
    <property type="project" value="TreeGrafter"/>
</dbReference>
<keyword evidence="2" id="KW-0378">Hydrolase</keyword>
<protein>
    <submittedName>
        <fullName evidence="3">Uncharacterized protein</fullName>
    </submittedName>
</protein>
<dbReference type="GO" id="GO:0008239">
    <property type="term" value="F:dipeptidyl-peptidase activity"/>
    <property type="evidence" value="ECO:0007669"/>
    <property type="project" value="TreeGrafter"/>
</dbReference>
<dbReference type="AlphaFoldDB" id="A0A0G0RFX2"/>